<accession>A0A6C0CH24</accession>
<dbReference type="EMBL" id="MN739414">
    <property type="protein sequence ID" value="QHT03593.1"/>
    <property type="molecule type" value="Genomic_DNA"/>
</dbReference>
<organism evidence="1">
    <name type="scientific">viral metagenome</name>
    <dbReference type="NCBI Taxonomy" id="1070528"/>
    <lineage>
        <taxon>unclassified sequences</taxon>
        <taxon>metagenomes</taxon>
        <taxon>organismal metagenomes</taxon>
    </lineage>
</organism>
<protein>
    <submittedName>
        <fullName evidence="1">Uncharacterized protein</fullName>
    </submittedName>
</protein>
<evidence type="ECO:0000313" key="1">
    <source>
        <dbReference type="EMBL" id="QHT03593.1"/>
    </source>
</evidence>
<name>A0A6C0CH24_9ZZZZ</name>
<sequence>MEPVVAATVETPVVPKEEEQTAAEENYESLTRSIASAKRLVEAFSTRLFKPATNYKKVQGFEDGAPGKKNFISMAAKIGALQKDVDKMHRTHTKKPRPPGSNEKTGFKRLVLVSEELSKFMGLAEWDVMSEAHPDRGVITHAVVTRFISNYTALMCLKTGSTSAWTADPALEQLFSKTKITDESGKVAVVDVWEKEGVNRKSASCPDLQKLLKYHMEKLLPMSTEMRKEAFYRDKSADTGEFGSATKKIFDLRHRLASAEAQIEKNNRMWTNCCKKRPGQGVTIEYERIVKENVEEFKKVGAEIRTSCDNYGFTYAPQYPALPKVHDGLK</sequence>
<dbReference type="AlphaFoldDB" id="A0A6C0CH24"/>
<proteinExistence type="predicted"/>
<reference evidence="1" key="1">
    <citation type="journal article" date="2020" name="Nature">
        <title>Giant virus diversity and host interactions through global metagenomics.</title>
        <authorList>
            <person name="Schulz F."/>
            <person name="Roux S."/>
            <person name="Paez-Espino D."/>
            <person name="Jungbluth S."/>
            <person name="Walsh D.A."/>
            <person name="Denef V.J."/>
            <person name="McMahon K.D."/>
            <person name="Konstantinidis K.T."/>
            <person name="Eloe-Fadrosh E.A."/>
            <person name="Kyrpides N.C."/>
            <person name="Woyke T."/>
        </authorList>
    </citation>
    <scope>NUCLEOTIDE SEQUENCE</scope>
    <source>
        <strain evidence="1">GVMAG-M-3300021079-18</strain>
    </source>
</reference>